<feature type="transmembrane region" description="Helical" evidence="2">
    <location>
        <begin position="20"/>
        <end position="52"/>
    </location>
</feature>
<dbReference type="EMBL" id="VYQE01000002">
    <property type="protein sequence ID" value="KAA9008737.1"/>
    <property type="molecule type" value="Genomic_DNA"/>
</dbReference>
<keyword evidence="2" id="KW-0812">Transmembrane</keyword>
<dbReference type="Pfam" id="PF11014">
    <property type="entry name" value="DUF2852"/>
    <property type="match status" value="1"/>
</dbReference>
<protein>
    <submittedName>
        <fullName evidence="3">DUF2852 domain-containing protein</fullName>
    </submittedName>
</protein>
<feature type="region of interest" description="Disordered" evidence="1">
    <location>
        <begin position="62"/>
        <end position="85"/>
    </location>
</feature>
<proteinExistence type="predicted"/>
<keyword evidence="2" id="KW-1133">Transmembrane helix</keyword>
<dbReference type="InterPro" id="IPR021273">
    <property type="entry name" value="DUF2852"/>
</dbReference>
<name>A0A5J5GL28_9RHOB</name>
<keyword evidence="4" id="KW-1185">Reference proteome</keyword>
<dbReference type="Proteomes" id="UP000326554">
    <property type="component" value="Unassembled WGS sequence"/>
</dbReference>
<evidence type="ECO:0000313" key="4">
    <source>
        <dbReference type="Proteomes" id="UP000326554"/>
    </source>
</evidence>
<gene>
    <name evidence="3" type="ORF">F3S47_05575</name>
</gene>
<evidence type="ECO:0000313" key="3">
    <source>
        <dbReference type="EMBL" id="KAA9008737.1"/>
    </source>
</evidence>
<sequence>MSASTERSRSSVPPAVQVLSVLIFGAFAIASVAIAFAHFWPAGFALAAILAWRGDFLPEAARRSSAPAEETAPEPAEPAGTGNASFDAYRADMLKRLEDERQSFGAFLTRLREAKDQTEFDQFMDRRARRVQDETIAAYAD</sequence>
<comment type="caution">
    <text evidence="3">The sequence shown here is derived from an EMBL/GenBank/DDBJ whole genome shotgun (WGS) entry which is preliminary data.</text>
</comment>
<accession>A0A5J5GL28</accession>
<evidence type="ECO:0000256" key="2">
    <source>
        <dbReference type="SAM" id="Phobius"/>
    </source>
</evidence>
<feature type="compositionally biased region" description="Low complexity" evidence="1">
    <location>
        <begin position="63"/>
        <end position="79"/>
    </location>
</feature>
<dbReference type="RefSeq" id="WP_150444270.1">
    <property type="nucleotide sequence ID" value="NZ_VYQE01000002.1"/>
</dbReference>
<dbReference type="AlphaFoldDB" id="A0A5J5GL28"/>
<keyword evidence="2" id="KW-0472">Membrane</keyword>
<reference evidence="3 4" key="1">
    <citation type="submission" date="2019-09" db="EMBL/GenBank/DDBJ databases">
        <authorList>
            <person name="Park J.-S."/>
            <person name="Choi H.-J."/>
        </authorList>
    </citation>
    <scope>NUCLEOTIDE SEQUENCE [LARGE SCALE GENOMIC DNA]</scope>
    <source>
        <strain evidence="3 4">176SS1-4</strain>
    </source>
</reference>
<organism evidence="3 4">
    <name type="scientific">Histidinibacterium aquaticum</name>
    <dbReference type="NCBI Taxonomy" id="2613962"/>
    <lineage>
        <taxon>Bacteria</taxon>
        <taxon>Pseudomonadati</taxon>
        <taxon>Pseudomonadota</taxon>
        <taxon>Alphaproteobacteria</taxon>
        <taxon>Rhodobacterales</taxon>
        <taxon>Paracoccaceae</taxon>
        <taxon>Histidinibacterium</taxon>
    </lineage>
</organism>
<evidence type="ECO:0000256" key="1">
    <source>
        <dbReference type="SAM" id="MobiDB-lite"/>
    </source>
</evidence>